<comment type="catalytic activity">
    <reaction evidence="6">
        <text>Endohydrolysis of (1-&gt;4)-beta-D-xylosidic linkages in xylans.</text>
        <dbReference type="EC" id="3.2.1.8"/>
    </reaction>
</comment>
<accession>A0A2T0XER2</accession>
<evidence type="ECO:0000256" key="2">
    <source>
        <dbReference type="ARBA" id="ARBA00023277"/>
    </source>
</evidence>
<dbReference type="InterPro" id="IPR001000">
    <property type="entry name" value="GH10_dom"/>
</dbReference>
<dbReference type="PRINTS" id="PR00134">
    <property type="entry name" value="GLHYDRLASE10"/>
</dbReference>
<dbReference type="GO" id="GO:0031176">
    <property type="term" value="F:endo-1,4-beta-xylanase activity"/>
    <property type="evidence" value="ECO:0007669"/>
    <property type="project" value="UniProtKB-EC"/>
</dbReference>
<dbReference type="InterPro" id="IPR044846">
    <property type="entry name" value="GH10"/>
</dbReference>
<dbReference type="PANTHER" id="PTHR31490:SF90">
    <property type="entry name" value="ENDO-1,4-BETA-XYLANASE A"/>
    <property type="match status" value="1"/>
</dbReference>
<evidence type="ECO:0000256" key="5">
    <source>
        <dbReference type="PROSITE-ProRule" id="PRU10061"/>
    </source>
</evidence>
<protein>
    <recommendedName>
        <fullName evidence="6">Beta-xylanase</fullName>
        <ecNumber evidence="6">3.2.1.8</ecNumber>
    </recommendedName>
</protein>
<gene>
    <name evidence="8" type="ORF">DFO77_110104</name>
</gene>
<evidence type="ECO:0000256" key="6">
    <source>
        <dbReference type="RuleBase" id="RU361174"/>
    </source>
</evidence>
<reference evidence="8 9" key="1">
    <citation type="submission" date="2018-07" db="EMBL/GenBank/DDBJ databases">
        <title>Freshwater and sediment microbial communities from various areas in North America, analyzing microbe dynamics in response to fracking.</title>
        <authorList>
            <person name="Lamendella R."/>
        </authorList>
    </citation>
    <scope>NUCLEOTIDE SEQUENCE [LARGE SCALE GENOMIC DNA]</scope>
    <source>
        <strain evidence="8 9">160A</strain>
    </source>
</reference>
<name>A0A2T0XER2_9BACT</name>
<dbReference type="OrthoDB" id="9809277at2"/>
<dbReference type="Proteomes" id="UP000252733">
    <property type="component" value="Unassembled WGS sequence"/>
</dbReference>
<evidence type="ECO:0000313" key="9">
    <source>
        <dbReference type="Proteomes" id="UP000252733"/>
    </source>
</evidence>
<dbReference type="Pfam" id="PF00331">
    <property type="entry name" value="Glyco_hydro_10"/>
    <property type="match status" value="1"/>
</dbReference>
<dbReference type="PROSITE" id="PS00591">
    <property type="entry name" value="GH10_1"/>
    <property type="match status" value="1"/>
</dbReference>
<proteinExistence type="inferred from homology"/>
<dbReference type="STRING" id="1168289.GCA_000259075_02163"/>
<evidence type="ECO:0000256" key="3">
    <source>
        <dbReference type="ARBA" id="ARBA00023295"/>
    </source>
</evidence>
<keyword evidence="8" id="KW-0858">Xylan degradation</keyword>
<dbReference type="SUPFAM" id="SSF51445">
    <property type="entry name" value="(Trans)glycosidases"/>
    <property type="match status" value="1"/>
</dbReference>
<sequence length="380" mass="43345">MKTLKVSFLTAFALGIVMSGCSGSKSNEELTFKDAFEGKFLVGTALNVEQVAGNEPKAIEIAKKHFNSAVAENCMKMENIHPEEDIFFWDEADAFVEFAEKNNMHIVGHTLVWHSQAAPWIFVDENGEDVSREVLIERMKHHIQTIVGRYKGRVDGWDVVNEAIEGDGSWRESKWYQIIGPEYIELAFQFAQEADPEAELYYNDYGVSGKAKCDGIYDLVSNLLEKGVKVDGIGLQGHLNFDIPLISEMGASIEKLSSLGVNLMVTELDMTIVPWPSDEVTAEVSLNYELSKEYDPYSEGLPDSVYQEVMDRYTGFFEMFLRHHEKITRVTFWGVHDGNSWRNDWPIEGRTDFPLLFDRNYQMKEGVENILEMAKNWETN</sequence>
<evidence type="ECO:0000259" key="7">
    <source>
        <dbReference type="PROSITE" id="PS51760"/>
    </source>
</evidence>
<keyword evidence="1 6" id="KW-0378">Hydrolase</keyword>
<comment type="similarity">
    <text evidence="6">Belongs to the glycosyl hydrolase 10 (cellulase F) family.</text>
</comment>
<dbReference type="PROSITE" id="PS51257">
    <property type="entry name" value="PROKAR_LIPOPROTEIN"/>
    <property type="match status" value="1"/>
</dbReference>
<evidence type="ECO:0000256" key="4">
    <source>
        <dbReference type="ARBA" id="ARBA00023326"/>
    </source>
</evidence>
<dbReference type="EC" id="3.2.1.8" evidence="6"/>
<feature type="domain" description="GH10" evidence="7">
    <location>
        <begin position="26"/>
        <end position="373"/>
    </location>
</feature>
<dbReference type="Gene3D" id="3.20.20.80">
    <property type="entry name" value="Glycosidases"/>
    <property type="match status" value="1"/>
</dbReference>
<dbReference type="GO" id="GO:0045493">
    <property type="term" value="P:xylan catabolic process"/>
    <property type="evidence" value="ECO:0007669"/>
    <property type="project" value="UniProtKB-KW"/>
</dbReference>
<dbReference type="InterPro" id="IPR031158">
    <property type="entry name" value="GH10_AS"/>
</dbReference>
<comment type="caution">
    <text evidence="8">The sequence shown here is derived from an EMBL/GenBank/DDBJ whole genome shotgun (WGS) entry which is preliminary data.</text>
</comment>
<organism evidence="8 9">
    <name type="scientific">Marinilabilia salmonicolor</name>
    <dbReference type="NCBI Taxonomy" id="989"/>
    <lineage>
        <taxon>Bacteria</taxon>
        <taxon>Pseudomonadati</taxon>
        <taxon>Bacteroidota</taxon>
        <taxon>Bacteroidia</taxon>
        <taxon>Marinilabiliales</taxon>
        <taxon>Marinilabiliaceae</taxon>
        <taxon>Marinilabilia</taxon>
    </lineage>
</organism>
<keyword evidence="4 6" id="KW-0624">Polysaccharide degradation</keyword>
<dbReference type="PROSITE" id="PS51760">
    <property type="entry name" value="GH10_2"/>
    <property type="match status" value="1"/>
</dbReference>
<keyword evidence="3 6" id="KW-0326">Glycosidase</keyword>
<dbReference type="EMBL" id="QPIZ01000010">
    <property type="protein sequence ID" value="RCW35337.1"/>
    <property type="molecule type" value="Genomic_DNA"/>
</dbReference>
<dbReference type="RefSeq" id="WP_106153771.1">
    <property type="nucleotide sequence ID" value="NZ_PVTS01000012.1"/>
</dbReference>
<dbReference type="AlphaFoldDB" id="A0A2T0XER2"/>
<keyword evidence="2 6" id="KW-0119">Carbohydrate metabolism</keyword>
<dbReference type="PANTHER" id="PTHR31490">
    <property type="entry name" value="GLYCOSYL HYDROLASE"/>
    <property type="match status" value="1"/>
</dbReference>
<feature type="active site" description="Nucleophile" evidence="5">
    <location>
        <position position="267"/>
    </location>
</feature>
<evidence type="ECO:0000313" key="8">
    <source>
        <dbReference type="EMBL" id="RCW35337.1"/>
    </source>
</evidence>
<dbReference type="SMART" id="SM00633">
    <property type="entry name" value="Glyco_10"/>
    <property type="match status" value="1"/>
</dbReference>
<dbReference type="InterPro" id="IPR017853">
    <property type="entry name" value="GH"/>
</dbReference>
<evidence type="ECO:0000256" key="1">
    <source>
        <dbReference type="ARBA" id="ARBA00022801"/>
    </source>
</evidence>
<keyword evidence="9" id="KW-1185">Reference proteome</keyword>